<dbReference type="EMBL" id="CP015103">
    <property type="protein sequence ID" value="ASJ09441.1"/>
    <property type="molecule type" value="Genomic_DNA"/>
</dbReference>
<evidence type="ECO:0000313" key="3">
    <source>
        <dbReference type="EMBL" id="ASJ09441.1"/>
    </source>
</evidence>
<evidence type="ECO:0000256" key="1">
    <source>
        <dbReference type="SAM" id="MobiDB-lite"/>
    </source>
</evidence>
<dbReference type="GeneID" id="33318463"/>
<keyword evidence="4" id="KW-1185">Reference proteome</keyword>
<sequence>MRVLRITSLFLILMLLAVTFGLAVPSINVNVQEIGAGSCDVVSPAVQASVYIKWEPSGLFGSRWQIGYINITFSDSLPRGTKWFLNITIQGRRSTGEHHANGTLSSNLPAGQPLHIPPENITNSDQTYRSPTVENITIILLSPDYSQCPYRSITVSVQKLGVGHKFSGSSSGRLVLPVHEKNGTYLTDYAVEFNLSGSWDYPYFTDADGNRLYYWYRYDPNLNVTLFWVLMNLSPYENTSIYFYWGDAASYDPTYVDPNKIFLFFDDFNGDSLDTNKWNYHYESDPIEVSNSLVKLPQKSSIWTKVTLPKSYTVIVNGTLRRAKRNNYGPFYAVFIDPITKIGSGEALYRVLGSNEDHLVDINVSTVSVVTDYDSISNPYTLRSSHIFHIYVNSNGTVYTFEDLSPKVYIEGLTPIEGFFGLGAITLPRRNPFITFDWVALRKHVPKEPEVDTPTIEGDYYLVVFKP</sequence>
<gene>
    <name evidence="3" type="ORF">A3L11_09450</name>
</gene>
<dbReference type="KEGG" id="tsl:A3L11_09450"/>
<proteinExistence type="predicted"/>
<dbReference type="AlphaFoldDB" id="A0A2Z2MPZ9"/>
<reference evidence="3 4" key="1">
    <citation type="submission" date="2016-04" db="EMBL/GenBank/DDBJ databases">
        <title>Complete genome sequence of Thermococcus siculi type strain RG-20.</title>
        <authorList>
            <person name="Oger P.M."/>
        </authorList>
    </citation>
    <scope>NUCLEOTIDE SEQUENCE [LARGE SCALE GENOMIC DNA]</scope>
    <source>
        <strain evidence="3 4">RG-20</strain>
    </source>
</reference>
<dbReference type="RefSeq" id="WP_088856669.1">
    <property type="nucleotide sequence ID" value="NZ_CP015103.1"/>
</dbReference>
<evidence type="ECO:0000313" key="4">
    <source>
        <dbReference type="Proteomes" id="UP000250125"/>
    </source>
</evidence>
<dbReference type="Proteomes" id="UP000250125">
    <property type="component" value="Chromosome"/>
</dbReference>
<feature type="region of interest" description="Disordered" evidence="1">
    <location>
        <begin position="96"/>
        <end position="127"/>
    </location>
</feature>
<feature type="domain" description="DUF2341" evidence="2">
    <location>
        <begin position="204"/>
        <end position="279"/>
    </location>
</feature>
<accession>A0A2Z2MPZ9</accession>
<dbReference type="OrthoDB" id="101984at2157"/>
<evidence type="ECO:0000259" key="2">
    <source>
        <dbReference type="Pfam" id="PF10102"/>
    </source>
</evidence>
<name>A0A2Z2MPZ9_9EURY</name>
<dbReference type="InterPro" id="IPR018765">
    <property type="entry name" value="DUF2341"/>
</dbReference>
<organism evidence="3 4">
    <name type="scientific">Thermococcus siculi</name>
    <dbReference type="NCBI Taxonomy" id="72803"/>
    <lineage>
        <taxon>Archaea</taxon>
        <taxon>Methanobacteriati</taxon>
        <taxon>Methanobacteriota</taxon>
        <taxon>Thermococci</taxon>
        <taxon>Thermococcales</taxon>
        <taxon>Thermococcaceae</taxon>
        <taxon>Thermococcus</taxon>
    </lineage>
</organism>
<dbReference type="Pfam" id="PF10102">
    <property type="entry name" value="DUF2341"/>
    <property type="match status" value="1"/>
</dbReference>
<protein>
    <recommendedName>
        <fullName evidence="2">DUF2341 domain-containing protein</fullName>
    </recommendedName>
</protein>